<feature type="compositionally biased region" description="Basic and acidic residues" evidence="4">
    <location>
        <begin position="278"/>
        <end position="288"/>
    </location>
</feature>
<feature type="repeat" description="ANK" evidence="3">
    <location>
        <begin position="596"/>
        <end position="628"/>
    </location>
</feature>
<feature type="repeat" description="ANK" evidence="3">
    <location>
        <begin position="520"/>
        <end position="552"/>
    </location>
</feature>
<dbReference type="Pfam" id="PF12796">
    <property type="entry name" value="Ank_2"/>
    <property type="match status" value="2"/>
</dbReference>
<keyword evidence="1" id="KW-0677">Repeat</keyword>
<dbReference type="InterPro" id="IPR036770">
    <property type="entry name" value="Ankyrin_rpt-contain_sf"/>
</dbReference>
<evidence type="ECO:0000256" key="4">
    <source>
        <dbReference type="SAM" id="MobiDB-lite"/>
    </source>
</evidence>
<feature type="repeat" description="ANK" evidence="3">
    <location>
        <begin position="436"/>
        <end position="472"/>
    </location>
</feature>
<dbReference type="InterPro" id="IPR002110">
    <property type="entry name" value="Ankyrin_rpt"/>
</dbReference>
<dbReference type="SUPFAM" id="SSF48403">
    <property type="entry name" value="Ankyrin repeat"/>
    <property type="match status" value="1"/>
</dbReference>
<dbReference type="PANTHER" id="PTHR24198">
    <property type="entry name" value="ANKYRIN REPEAT AND PROTEIN KINASE DOMAIN-CONTAINING PROTEIN"/>
    <property type="match status" value="1"/>
</dbReference>
<dbReference type="Proteomes" id="UP001610563">
    <property type="component" value="Unassembled WGS sequence"/>
</dbReference>
<dbReference type="SMART" id="SM00248">
    <property type="entry name" value="ANK"/>
    <property type="match status" value="6"/>
</dbReference>
<feature type="region of interest" description="Disordered" evidence="4">
    <location>
        <begin position="1"/>
        <end position="38"/>
    </location>
</feature>
<dbReference type="PANTHER" id="PTHR24198:SF165">
    <property type="entry name" value="ANKYRIN REPEAT-CONTAINING PROTEIN-RELATED"/>
    <property type="match status" value="1"/>
</dbReference>
<evidence type="ECO:0000256" key="3">
    <source>
        <dbReference type="PROSITE-ProRule" id="PRU00023"/>
    </source>
</evidence>
<evidence type="ECO:0000313" key="5">
    <source>
        <dbReference type="EMBL" id="KAL2787120.1"/>
    </source>
</evidence>
<evidence type="ECO:0000313" key="6">
    <source>
        <dbReference type="Proteomes" id="UP001610563"/>
    </source>
</evidence>
<sequence length="657" mass="71530">MDGPGNPDTYTTDDNWRRVQAASDSHLPPEGTDRWQHEGIDLVEITASDERFMTAMSYPRHETTDRTVEPKTKGAGGQHLETDAALEPVIKLIEPKAYKGDDPGPQEIYPGFKTGQSRSVIRTHGAPSPWIHGETILGPQDPLRFVLIKSHKKQNKGVIEEAGQVPWKLKTKVFPPRVMEVEDNPASGQDGIDSTARSLVTSPVQKFNPQADQKTTHQAPNPRGRGVSALPVVDEEPTEVTTKPALEKVRGKRPKSKVRFSDGSPSGVPKPTDETPLEPDKKQDEPISKHRRRPQKPNESLLQAALHNAARAKEKAAAGSNSSAASSSVFSPEVYMENMWEAATTQATRDDRKEIMGLSLTRWLERDSHLLESVCRTGKPQVVRHLLSKGVNPGTRKKPRPTPLLLAVQGGTPQHYKCVQALLHRGVDLNVKHKRSGKTALHLAIETADFKGHTNLVRDLAAGGANPNIPDRTGELPIHAIFRGGEPSGPLKKHRLDALACILKVDICGETDVNVSEPHERHSPLHLAVAKTSPYAVGMLLYKGANVNAENAIRVTPLLLAATQWAGGPLTPDQEVVLDLLLKAPGIEVDRQAGGSGRTALHFAALHCAPAAVRLLLAKSASARGTDSKGMTPLELCATNDTSKWKVERDEIRALLR</sequence>
<dbReference type="EMBL" id="JBFTWV010000103">
    <property type="protein sequence ID" value="KAL2787120.1"/>
    <property type="molecule type" value="Genomic_DNA"/>
</dbReference>
<dbReference type="PROSITE" id="PS50088">
    <property type="entry name" value="ANK_REPEAT"/>
    <property type="match status" value="4"/>
</dbReference>
<organism evidence="5 6">
    <name type="scientific">Aspergillus keveii</name>
    <dbReference type="NCBI Taxonomy" id="714993"/>
    <lineage>
        <taxon>Eukaryota</taxon>
        <taxon>Fungi</taxon>
        <taxon>Dikarya</taxon>
        <taxon>Ascomycota</taxon>
        <taxon>Pezizomycotina</taxon>
        <taxon>Eurotiomycetes</taxon>
        <taxon>Eurotiomycetidae</taxon>
        <taxon>Eurotiales</taxon>
        <taxon>Aspergillaceae</taxon>
        <taxon>Aspergillus</taxon>
        <taxon>Aspergillus subgen. Nidulantes</taxon>
    </lineage>
</organism>
<gene>
    <name evidence="5" type="ORF">BJX66DRAFT_311611</name>
</gene>
<feature type="compositionally biased region" description="Polar residues" evidence="4">
    <location>
        <begin position="203"/>
        <end position="219"/>
    </location>
</feature>
<dbReference type="Gene3D" id="1.25.40.20">
    <property type="entry name" value="Ankyrin repeat-containing domain"/>
    <property type="match status" value="2"/>
</dbReference>
<feature type="repeat" description="ANK" evidence="3">
    <location>
        <begin position="399"/>
        <end position="434"/>
    </location>
</feature>
<reference evidence="5 6" key="1">
    <citation type="submission" date="2024-07" db="EMBL/GenBank/DDBJ databases">
        <title>Section-level genome sequencing and comparative genomics of Aspergillus sections Usti and Cavernicolus.</title>
        <authorList>
            <consortium name="Lawrence Berkeley National Laboratory"/>
            <person name="Nybo J.L."/>
            <person name="Vesth T.C."/>
            <person name="Theobald S."/>
            <person name="Frisvad J.C."/>
            <person name="Larsen T.O."/>
            <person name="Kjaerboelling I."/>
            <person name="Rothschild-Mancinelli K."/>
            <person name="Lyhne E.K."/>
            <person name="Kogle M.E."/>
            <person name="Barry K."/>
            <person name="Clum A."/>
            <person name="Na H."/>
            <person name="Ledsgaard L."/>
            <person name="Lin J."/>
            <person name="Lipzen A."/>
            <person name="Kuo A."/>
            <person name="Riley R."/>
            <person name="Mondo S."/>
            <person name="Labutti K."/>
            <person name="Haridas S."/>
            <person name="Pangalinan J."/>
            <person name="Salamov A.A."/>
            <person name="Simmons B.A."/>
            <person name="Magnuson J.K."/>
            <person name="Chen J."/>
            <person name="Drula E."/>
            <person name="Henrissat B."/>
            <person name="Wiebenga A."/>
            <person name="Lubbers R.J."/>
            <person name="Gomes A.C."/>
            <person name="Makela M.R."/>
            <person name="Stajich J."/>
            <person name="Grigoriev I.V."/>
            <person name="Mortensen U.H."/>
            <person name="De Vries R.P."/>
            <person name="Baker S.E."/>
            <person name="Andersen M.R."/>
        </authorList>
    </citation>
    <scope>NUCLEOTIDE SEQUENCE [LARGE SCALE GENOMIC DNA]</scope>
    <source>
        <strain evidence="5 6">CBS 209.92</strain>
    </source>
</reference>
<dbReference type="PROSITE" id="PS50297">
    <property type="entry name" value="ANK_REP_REGION"/>
    <property type="match status" value="2"/>
</dbReference>
<accession>A0ABR4FV63</accession>
<evidence type="ECO:0000256" key="1">
    <source>
        <dbReference type="ARBA" id="ARBA00022737"/>
    </source>
</evidence>
<keyword evidence="6" id="KW-1185">Reference proteome</keyword>
<proteinExistence type="predicted"/>
<protein>
    <submittedName>
        <fullName evidence="5">Ankyrin repeat-containing domain protein</fullName>
    </submittedName>
</protein>
<feature type="region of interest" description="Disordered" evidence="4">
    <location>
        <begin position="203"/>
        <end position="328"/>
    </location>
</feature>
<keyword evidence="2 3" id="KW-0040">ANK repeat</keyword>
<dbReference type="Pfam" id="PF00023">
    <property type="entry name" value="Ank"/>
    <property type="match status" value="1"/>
</dbReference>
<feature type="compositionally biased region" description="Low complexity" evidence="4">
    <location>
        <begin position="317"/>
        <end position="328"/>
    </location>
</feature>
<comment type="caution">
    <text evidence="5">The sequence shown here is derived from an EMBL/GenBank/DDBJ whole genome shotgun (WGS) entry which is preliminary data.</text>
</comment>
<evidence type="ECO:0000256" key="2">
    <source>
        <dbReference type="ARBA" id="ARBA00023043"/>
    </source>
</evidence>
<name>A0ABR4FV63_9EURO</name>